<reference evidence="2" key="2">
    <citation type="journal article" date="2024" name="Antonie Van Leeuwenhoek">
        <title>Roseihalotalea indica gen. nov., sp. nov., a halophilic Bacteroidetes from mesopelagic Southwest Indian Ocean with higher carbohydrate metabolic potential.</title>
        <authorList>
            <person name="Chen B."/>
            <person name="Zhang M."/>
            <person name="Lin D."/>
            <person name="Ye J."/>
            <person name="Tang K."/>
        </authorList>
    </citation>
    <scope>NUCLEOTIDE SEQUENCE</scope>
    <source>
        <strain evidence="2">TK19036</strain>
    </source>
</reference>
<proteinExistence type="predicted"/>
<name>A0AA49GQ81_9BACT</name>
<protein>
    <recommendedName>
        <fullName evidence="3">DUF5034 domain-containing protein</fullName>
    </recommendedName>
</protein>
<gene>
    <name evidence="2" type="ORF">K4G66_07300</name>
</gene>
<evidence type="ECO:0000313" key="2">
    <source>
        <dbReference type="EMBL" id="WKN38507.1"/>
    </source>
</evidence>
<dbReference type="EMBL" id="CP120682">
    <property type="protein sequence ID" value="WKN38507.1"/>
    <property type="molecule type" value="Genomic_DNA"/>
</dbReference>
<sequence>MKDVLRVSLTLLLLLNVGCSGGDDCGSFKEQFVDIEGLTGANVALGGSYSNFVELGEGATVAYTEFGIRAMPETTYRSETAEVSGGFQAFACSPPAPQPSEEIADIAVFSSSPYAQASSSKVFAAGDTLNSIIKIYEPYSGRIVGLPDLFMDENLMASDYPFTLQLVSEPREAAEHQFTVHYRLTNGEFYQFTTDAITITP</sequence>
<evidence type="ECO:0000256" key="1">
    <source>
        <dbReference type="SAM" id="SignalP"/>
    </source>
</evidence>
<feature type="signal peptide" evidence="1">
    <location>
        <begin position="1"/>
        <end position="22"/>
    </location>
</feature>
<feature type="chain" id="PRO_5041393186" description="DUF5034 domain-containing protein" evidence="1">
    <location>
        <begin position="23"/>
        <end position="201"/>
    </location>
</feature>
<organism evidence="2">
    <name type="scientific">Roseihalotalea indica</name>
    <dbReference type="NCBI Taxonomy" id="2867963"/>
    <lineage>
        <taxon>Bacteria</taxon>
        <taxon>Pseudomonadati</taxon>
        <taxon>Bacteroidota</taxon>
        <taxon>Cytophagia</taxon>
        <taxon>Cytophagales</taxon>
        <taxon>Catalimonadaceae</taxon>
        <taxon>Roseihalotalea</taxon>
    </lineage>
</organism>
<evidence type="ECO:0008006" key="3">
    <source>
        <dbReference type="Google" id="ProtNLM"/>
    </source>
</evidence>
<accession>A0AA49GQ81</accession>
<dbReference type="AlphaFoldDB" id="A0AA49GQ81"/>
<reference evidence="2" key="1">
    <citation type="journal article" date="2023" name="Comput. Struct. Biotechnol. J.">
        <title>Discovery of a novel marine Bacteroidetes with a rich repertoire of carbohydrate-active enzymes.</title>
        <authorList>
            <person name="Chen B."/>
            <person name="Liu G."/>
            <person name="Chen Q."/>
            <person name="Wang H."/>
            <person name="Liu L."/>
            <person name="Tang K."/>
        </authorList>
    </citation>
    <scope>NUCLEOTIDE SEQUENCE</scope>
    <source>
        <strain evidence="2">TK19036</strain>
    </source>
</reference>
<keyword evidence="1" id="KW-0732">Signal</keyword>